<proteinExistence type="predicted"/>
<accession>A0A3S4CL59</accession>
<protein>
    <submittedName>
        <fullName evidence="1">Uncharacterized protein</fullName>
    </submittedName>
</protein>
<dbReference type="AlphaFoldDB" id="A0A3S4CL59"/>
<evidence type="ECO:0000313" key="2">
    <source>
        <dbReference type="Proteomes" id="UP000270743"/>
    </source>
</evidence>
<keyword evidence="2" id="KW-1185">Reference proteome</keyword>
<dbReference type="Proteomes" id="UP000270743">
    <property type="component" value="Unassembled WGS sequence"/>
</dbReference>
<gene>
    <name evidence="1" type="ORF">PARHAE_03272</name>
</gene>
<sequence length="66" mass="7712">MDNTPRTLTPSQMKAIQRLQYLMEQPSLEDYRRRAGIFAYQDRAAAREARRAASKAERKARMALVR</sequence>
<evidence type="ECO:0000313" key="1">
    <source>
        <dbReference type="EMBL" id="VDS10061.1"/>
    </source>
</evidence>
<organism evidence="1 2">
    <name type="scientific">Paracoccus haematequi</name>
    <dbReference type="NCBI Taxonomy" id="2491866"/>
    <lineage>
        <taxon>Bacteria</taxon>
        <taxon>Pseudomonadati</taxon>
        <taxon>Pseudomonadota</taxon>
        <taxon>Alphaproteobacteria</taxon>
        <taxon>Rhodobacterales</taxon>
        <taxon>Paracoccaceae</taxon>
        <taxon>Paracoccus</taxon>
    </lineage>
</organism>
<dbReference type="EMBL" id="UZWE01000050">
    <property type="protein sequence ID" value="VDS10061.1"/>
    <property type="molecule type" value="Genomic_DNA"/>
</dbReference>
<dbReference type="RefSeq" id="WP_126155666.1">
    <property type="nucleotide sequence ID" value="NZ_UZWE01000050.1"/>
</dbReference>
<name>A0A3S4CL59_9RHOB</name>
<reference evidence="1 2" key="1">
    <citation type="submission" date="2018-12" db="EMBL/GenBank/DDBJ databases">
        <authorList>
            <person name="Criscuolo A."/>
        </authorList>
    </citation>
    <scope>NUCLEOTIDE SEQUENCE [LARGE SCALE GENOMIC DNA]</scope>
    <source>
        <strain evidence="1">ACIP1116241</strain>
    </source>
</reference>